<evidence type="ECO:0000256" key="3">
    <source>
        <dbReference type="SAM" id="Coils"/>
    </source>
</evidence>
<keyword evidence="3" id="KW-0175">Coiled coil</keyword>
<evidence type="ECO:0000259" key="5">
    <source>
        <dbReference type="PROSITE" id="PS50021"/>
    </source>
</evidence>
<dbReference type="CDD" id="cd21271">
    <property type="entry name" value="CH_LRCH2"/>
    <property type="match status" value="1"/>
</dbReference>
<dbReference type="SUPFAM" id="SSF47576">
    <property type="entry name" value="Calponin-homology domain, CH-domain"/>
    <property type="match status" value="1"/>
</dbReference>
<dbReference type="AlphaFoldDB" id="A0A8C8DEM3"/>
<dbReference type="FunFam" id="1.10.418.10:FF:000021">
    <property type="entry name" value="Leucine-rich repeat and calponin homology domain-containing protein 1 isoform 3"/>
    <property type="match status" value="1"/>
</dbReference>
<dbReference type="SMART" id="SM00364">
    <property type="entry name" value="LRR_BAC"/>
    <property type="match status" value="5"/>
</dbReference>
<dbReference type="Pfam" id="PF13855">
    <property type="entry name" value="LRR_8"/>
    <property type="match status" value="2"/>
</dbReference>
<reference evidence="6" key="1">
    <citation type="submission" date="2025-08" db="UniProtKB">
        <authorList>
            <consortium name="Ensembl"/>
        </authorList>
    </citation>
    <scope>IDENTIFICATION</scope>
</reference>
<feature type="region of interest" description="Disordered" evidence="4">
    <location>
        <begin position="311"/>
        <end position="380"/>
    </location>
</feature>
<dbReference type="SMART" id="SM00033">
    <property type="entry name" value="CH"/>
    <property type="match status" value="1"/>
</dbReference>
<dbReference type="PANTHER" id="PTHR48051:SF38">
    <property type="entry name" value="LEUCINE RICH REPEATS AND CALPONIN HOMOLOGY DOMAIN CONTAINING 1"/>
    <property type="match status" value="1"/>
</dbReference>
<dbReference type="Pfam" id="PF00307">
    <property type="entry name" value="CH"/>
    <property type="match status" value="1"/>
</dbReference>
<dbReference type="Gene3D" id="3.80.10.10">
    <property type="entry name" value="Ribonuclease Inhibitor"/>
    <property type="match status" value="1"/>
</dbReference>
<dbReference type="InterPro" id="IPR036872">
    <property type="entry name" value="CH_dom_sf"/>
</dbReference>
<dbReference type="SMART" id="SM00369">
    <property type="entry name" value="LRR_TYP"/>
    <property type="match status" value="5"/>
</dbReference>
<sequence>MQGYSSGGLSILIGSEPPPLPSLSIQWANMATLGPDPRPHSQLASTSIQSNISGNNVPTNRGLERALEEGANSGFFNLSARKLKEFPGTASNFDLSDTVEADLSRNRLAEVPSEVCHLVALESLNLYHNCIKTIPDTIINLQSLTSLNLSRNQLCVLPACLCGLPLRVLNASNNKLVCIPEAIGQLRSLMELDVSCNEITALPRHIGRLKALRELNVRRNLLCVLPEDLAELPLVKLDFSCNKVSTIPVSYRKMAQLQNLQLENNPLQSPPAQICMKGKVHIFKYLSIEACRSDKMPDSLYLPVMERLSLSRPNKKQDTDSGVGSDNGDKRLSATEPSDEDSLSLNVPMSHITEEEGLSKDDSSEHISTLTGTPPPTHEHTLFLTPHSTKQVLQALALSYLDYCPVIWSSAAKKELVKLQLTKNRASLESVDPQFTMRRKMEQLREELELMEQLRESIESRLKVALPEDLGSSLMDGVVLCHLANHIRPRSVASIHVPSSAVPKLSMAKCRRNVENFLDACRKMGVPEDKLCLPHHILEEKGMIKVSMTVQALVDETSTKQALFT</sequence>
<accession>A0A8C8DEM3</accession>
<gene>
    <name evidence="6" type="primary">LRCH1</name>
</gene>
<dbReference type="FunFam" id="3.80.10.10:FF:000007">
    <property type="entry name" value="Leucine-rich repeat and calponin homology domain-containing protein 1 isoform 3"/>
    <property type="match status" value="1"/>
</dbReference>
<evidence type="ECO:0000256" key="2">
    <source>
        <dbReference type="ARBA" id="ARBA00022737"/>
    </source>
</evidence>
<name>A0A8C8DEM3_ONCTS</name>
<dbReference type="PANTHER" id="PTHR48051">
    <property type="match status" value="1"/>
</dbReference>
<feature type="coiled-coil region" evidence="3">
    <location>
        <begin position="434"/>
        <end position="461"/>
    </location>
</feature>
<dbReference type="Gene3D" id="1.10.418.10">
    <property type="entry name" value="Calponin-like domain"/>
    <property type="match status" value="1"/>
</dbReference>
<reference evidence="6" key="2">
    <citation type="submission" date="2025-09" db="UniProtKB">
        <authorList>
            <consortium name="Ensembl"/>
        </authorList>
    </citation>
    <scope>IDENTIFICATION</scope>
</reference>
<evidence type="ECO:0000256" key="4">
    <source>
        <dbReference type="SAM" id="MobiDB-lite"/>
    </source>
</evidence>
<dbReference type="GO" id="GO:0005737">
    <property type="term" value="C:cytoplasm"/>
    <property type="evidence" value="ECO:0007669"/>
    <property type="project" value="TreeGrafter"/>
</dbReference>
<keyword evidence="1" id="KW-0433">Leucine-rich repeat</keyword>
<dbReference type="InterPro" id="IPR001715">
    <property type="entry name" value="CH_dom"/>
</dbReference>
<evidence type="ECO:0000313" key="7">
    <source>
        <dbReference type="Proteomes" id="UP000694402"/>
    </source>
</evidence>
<proteinExistence type="predicted"/>
<feature type="domain" description="Calponin-homology (CH)" evidence="5">
    <location>
        <begin position="444"/>
        <end position="558"/>
    </location>
</feature>
<dbReference type="PROSITE" id="PS50021">
    <property type="entry name" value="CH"/>
    <property type="match status" value="1"/>
</dbReference>
<dbReference type="InterPro" id="IPR003591">
    <property type="entry name" value="Leu-rich_rpt_typical-subtyp"/>
</dbReference>
<dbReference type="InterPro" id="IPR001611">
    <property type="entry name" value="Leu-rich_rpt"/>
</dbReference>
<dbReference type="GeneTree" id="ENSGT00940000159528"/>
<evidence type="ECO:0000313" key="6">
    <source>
        <dbReference type="Ensembl" id="ENSOTSP00005023064.2"/>
    </source>
</evidence>
<feature type="region of interest" description="Disordered" evidence="4">
    <location>
        <begin position="34"/>
        <end position="60"/>
    </location>
</feature>
<protein>
    <recommendedName>
        <fullName evidence="5">Calponin-homology (CH) domain-containing protein</fullName>
    </recommendedName>
</protein>
<dbReference type="SUPFAM" id="SSF52058">
    <property type="entry name" value="L domain-like"/>
    <property type="match status" value="1"/>
</dbReference>
<evidence type="ECO:0000256" key="1">
    <source>
        <dbReference type="ARBA" id="ARBA00022614"/>
    </source>
</evidence>
<dbReference type="InterPro" id="IPR032675">
    <property type="entry name" value="LRR_dom_sf"/>
</dbReference>
<dbReference type="InterPro" id="IPR050216">
    <property type="entry name" value="LRR_domain-containing"/>
</dbReference>
<dbReference type="Proteomes" id="UP000694402">
    <property type="component" value="Unassembled WGS sequence"/>
</dbReference>
<feature type="compositionally biased region" description="Basic and acidic residues" evidence="4">
    <location>
        <begin position="352"/>
        <end position="365"/>
    </location>
</feature>
<dbReference type="PROSITE" id="PS51450">
    <property type="entry name" value="LRR"/>
    <property type="match status" value="1"/>
</dbReference>
<keyword evidence="2" id="KW-0677">Repeat</keyword>
<feature type="compositionally biased region" description="Polar residues" evidence="4">
    <location>
        <begin position="42"/>
        <end position="59"/>
    </location>
</feature>
<organism evidence="6 7">
    <name type="scientific">Oncorhynchus tshawytscha</name>
    <name type="common">Chinook salmon</name>
    <name type="synonym">Salmo tshawytscha</name>
    <dbReference type="NCBI Taxonomy" id="74940"/>
    <lineage>
        <taxon>Eukaryota</taxon>
        <taxon>Metazoa</taxon>
        <taxon>Chordata</taxon>
        <taxon>Craniata</taxon>
        <taxon>Vertebrata</taxon>
        <taxon>Euteleostomi</taxon>
        <taxon>Actinopterygii</taxon>
        <taxon>Neopterygii</taxon>
        <taxon>Teleostei</taxon>
        <taxon>Protacanthopterygii</taxon>
        <taxon>Salmoniformes</taxon>
        <taxon>Salmonidae</taxon>
        <taxon>Salmoninae</taxon>
        <taxon>Oncorhynchus</taxon>
    </lineage>
</organism>
<dbReference type="Ensembl" id="ENSOTST00005024961.2">
    <property type="protein sequence ID" value="ENSOTSP00005023064.2"/>
    <property type="gene ID" value="ENSOTSG00005010875.2"/>
</dbReference>
<keyword evidence="7" id="KW-1185">Reference proteome</keyword>